<dbReference type="EMBL" id="CP123584">
    <property type="protein sequence ID" value="WZK88131.1"/>
    <property type="molecule type" value="Genomic_DNA"/>
</dbReference>
<proteinExistence type="inferred from homology"/>
<keyword evidence="4" id="KW-1185">Reference proteome</keyword>
<dbReference type="SUPFAM" id="SSF53639">
    <property type="entry name" value="AraD/HMP-PK domain-like"/>
    <property type="match status" value="1"/>
</dbReference>
<evidence type="ECO:0000313" key="4">
    <source>
        <dbReference type="Proteomes" id="UP001623232"/>
    </source>
</evidence>
<evidence type="ECO:0000259" key="2">
    <source>
        <dbReference type="SMART" id="SM01007"/>
    </source>
</evidence>
<dbReference type="NCBIfam" id="NF005451">
    <property type="entry name" value="PRK07044.1"/>
    <property type="match status" value="1"/>
</dbReference>
<name>A0ABZ2XTW0_9RHOB</name>
<organism evidence="3 4">
    <name type="scientific">Aliisedimentitalea scapharcae</name>
    <dbReference type="NCBI Taxonomy" id="1524259"/>
    <lineage>
        <taxon>Bacteria</taxon>
        <taxon>Pseudomonadati</taxon>
        <taxon>Pseudomonadota</taxon>
        <taxon>Alphaproteobacteria</taxon>
        <taxon>Rhodobacterales</taxon>
        <taxon>Roseobacteraceae</taxon>
        <taxon>Aliisedimentitalea</taxon>
    </lineage>
</organism>
<sequence length="246" mass="27208">MSTCPRPTNEREARQQLAALYRLCHLYGWTDLTSTHISARIPGRDDAYLMNAHDELFDEITASSLCEISFDGRMLTPGRVLNRAGHEIHSAVLQARPDVNFVLHSHTRAGIAVSAMPQGLLPISQHSGFVLGTLATHPFQDSTAVADEGAALAADLGQNYTMLLQNHGLLTLGRTAAEVFMYHYHLEASCKIQVDVMAATDDPILISPDALDPLLQWGAPENGPHGWKEWPALLRRLDREHPEYDQ</sequence>
<dbReference type="SMART" id="SM01007">
    <property type="entry name" value="Aldolase_II"/>
    <property type="match status" value="1"/>
</dbReference>
<dbReference type="InterPro" id="IPR001303">
    <property type="entry name" value="Aldolase_II/adducin_N"/>
</dbReference>
<gene>
    <name evidence="3" type="ORF">QEZ52_16190</name>
</gene>
<accession>A0ABZ2XTW0</accession>
<reference evidence="3 4" key="1">
    <citation type="submission" date="2023-04" db="EMBL/GenBank/DDBJ databases">
        <title>Complete genome sequence of Alisedimentitalea scapharcae.</title>
        <authorList>
            <person name="Rong J.-C."/>
            <person name="Yi M.-L."/>
            <person name="Zhao Q."/>
        </authorList>
    </citation>
    <scope>NUCLEOTIDE SEQUENCE [LARGE SCALE GENOMIC DNA]</scope>
    <source>
        <strain evidence="3 4">KCTC 42119</strain>
    </source>
</reference>
<dbReference type="Proteomes" id="UP001623232">
    <property type="component" value="Chromosome"/>
</dbReference>
<dbReference type="PANTHER" id="PTHR10672">
    <property type="entry name" value="ADDUCIN"/>
    <property type="match status" value="1"/>
</dbReference>
<evidence type="ECO:0000256" key="1">
    <source>
        <dbReference type="ARBA" id="ARBA00037961"/>
    </source>
</evidence>
<feature type="domain" description="Class II aldolase/adducin N-terminal" evidence="2">
    <location>
        <begin position="15"/>
        <end position="194"/>
    </location>
</feature>
<dbReference type="InterPro" id="IPR051017">
    <property type="entry name" value="Aldolase-II_Adducin_sf"/>
</dbReference>
<dbReference type="Gene3D" id="3.40.225.10">
    <property type="entry name" value="Class II aldolase/adducin N-terminal domain"/>
    <property type="match status" value="1"/>
</dbReference>
<protein>
    <submittedName>
        <fullName evidence="3">Class II aldolase/adducin family protein</fullName>
    </submittedName>
</protein>
<dbReference type="InterPro" id="IPR036409">
    <property type="entry name" value="Aldolase_II/adducin_N_sf"/>
</dbReference>
<evidence type="ECO:0000313" key="3">
    <source>
        <dbReference type="EMBL" id="WZK88131.1"/>
    </source>
</evidence>
<dbReference type="Pfam" id="PF00596">
    <property type="entry name" value="Aldolase_II"/>
    <property type="match status" value="1"/>
</dbReference>
<dbReference type="RefSeq" id="WP_406645500.1">
    <property type="nucleotide sequence ID" value="NZ_CP123584.1"/>
</dbReference>
<dbReference type="PANTHER" id="PTHR10672:SF3">
    <property type="entry name" value="PROTEIN HU-LI TAI SHAO"/>
    <property type="match status" value="1"/>
</dbReference>
<comment type="similarity">
    <text evidence="1">Belongs to the aldolase class II family.</text>
</comment>